<protein>
    <submittedName>
        <fullName evidence="4">Uncharacterized protein</fullName>
    </submittedName>
</protein>
<dbReference type="WBParaSite" id="scf7180000419013.g3241">
    <property type="protein sequence ID" value="scf7180000419013.g3241"/>
    <property type="gene ID" value="scf7180000419013.g3241"/>
</dbReference>
<feature type="compositionally biased region" description="Polar residues" evidence="1">
    <location>
        <begin position="246"/>
        <end position="260"/>
    </location>
</feature>
<feature type="compositionally biased region" description="Acidic residues" evidence="1">
    <location>
        <begin position="55"/>
        <end position="65"/>
    </location>
</feature>
<feature type="chain" id="PRO_5037849318" evidence="2">
    <location>
        <begin position="20"/>
        <end position="341"/>
    </location>
</feature>
<feature type="region of interest" description="Disordered" evidence="1">
    <location>
        <begin position="231"/>
        <end position="260"/>
    </location>
</feature>
<keyword evidence="2" id="KW-0732">Signal</keyword>
<feature type="compositionally biased region" description="Polar residues" evidence="1">
    <location>
        <begin position="147"/>
        <end position="174"/>
    </location>
</feature>
<feature type="region of interest" description="Disordered" evidence="1">
    <location>
        <begin position="110"/>
        <end position="196"/>
    </location>
</feature>
<proteinExistence type="predicted"/>
<organism evidence="3 4">
    <name type="scientific">Meloidogyne floridensis</name>
    <dbReference type="NCBI Taxonomy" id="298350"/>
    <lineage>
        <taxon>Eukaryota</taxon>
        <taxon>Metazoa</taxon>
        <taxon>Ecdysozoa</taxon>
        <taxon>Nematoda</taxon>
        <taxon>Chromadorea</taxon>
        <taxon>Rhabditida</taxon>
        <taxon>Tylenchina</taxon>
        <taxon>Tylenchomorpha</taxon>
        <taxon>Tylenchoidea</taxon>
        <taxon>Meloidogynidae</taxon>
        <taxon>Meloidogyninae</taxon>
        <taxon>Meloidogyne</taxon>
    </lineage>
</organism>
<name>A0A915NIL2_9BILA</name>
<accession>A0A915NIL2</accession>
<evidence type="ECO:0000313" key="4">
    <source>
        <dbReference type="WBParaSite" id="scf7180000419013.g3241"/>
    </source>
</evidence>
<evidence type="ECO:0000256" key="1">
    <source>
        <dbReference type="SAM" id="MobiDB-lite"/>
    </source>
</evidence>
<feature type="compositionally biased region" description="Basic and acidic residues" evidence="1">
    <location>
        <begin position="136"/>
        <end position="146"/>
    </location>
</feature>
<evidence type="ECO:0000256" key="2">
    <source>
        <dbReference type="SAM" id="SignalP"/>
    </source>
</evidence>
<dbReference type="AlphaFoldDB" id="A0A915NIL2"/>
<keyword evidence="3" id="KW-1185">Reference proteome</keyword>
<feature type="compositionally biased region" description="Basic and acidic residues" evidence="1">
    <location>
        <begin position="118"/>
        <end position="129"/>
    </location>
</feature>
<sequence>MIVTVWSFSALISLAPLLGWKQVAEHGNLVELNGTWQCERRKIPSFPSDEFAKDADEDDDDEEEVVDRPPYFEDEECVCRNLNENDTRRAHSTTAAPVLPLQHSIIYEEEEDVSIEDSPEKSEKSDKSADSSNNEEPVRKEKECSNIKESSSPSNAILSRVNGQTKTGSPQTPKVTFKHPNDIPEDEEDAPVTPTTAKRKMLLQSKKQWKSFGYGKFSLGNYKYSLSSHFENSIGKQSSIEEEDSSSPTKISPTQKQPNNIIKALIKKRNSEGTTEDLNNPLKIQQMILKNKNGRIGGNSTAMPTYEKVRRHKRRKELNLRKSLQTRPRTISAAKERRGVR</sequence>
<feature type="region of interest" description="Disordered" evidence="1">
    <location>
        <begin position="47"/>
        <end position="72"/>
    </location>
</feature>
<feature type="signal peptide" evidence="2">
    <location>
        <begin position="1"/>
        <end position="19"/>
    </location>
</feature>
<reference evidence="4" key="1">
    <citation type="submission" date="2022-11" db="UniProtKB">
        <authorList>
            <consortium name="WormBaseParasite"/>
        </authorList>
    </citation>
    <scope>IDENTIFICATION</scope>
</reference>
<dbReference type="Proteomes" id="UP000887560">
    <property type="component" value="Unplaced"/>
</dbReference>
<evidence type="ECO:0000313" key="3">
    <source>
        <dbReference type="Proteomes" id="UP000887560"/>
    </source>
</evidence>